<dbReference type="PANTHER" id="PTHR35586">
    <property type="entry name" value="SLL1691 PROTEIN"/>
    <property type="match status" value="1"/>
</dbReference>
<name>A0A4R3N157_9GAMM</name>
<dbReference type="EMBL" id="SMAO01000002">
    <property type="protein sequence ID" value="TCT22760.1"/>
    <property type="molecule type" value="Genomic_DNA"/>
</dbReference>
<keyword evidence="3" id="KW-1185">Reference proteome</keyword>
<evidence type="ECO:0000259" key="1">
    <source>
        <dbReference type="Pfam" id="PF14261"/>
    </source>
</evidence>
<dbReference type="OrthoDB" id="5761946at2"/>
<accession>A0A4R3N157</accession>
<sequence length="281" mass="32334">MKTDKQIHILLNSSPEAFRFLTGGIELSGAYQGRSVAFKELERRADHVFEPENGQGPVYLVEIQARKSGDVYDRLVLELVLYRKIHPERKVYGLVLFLEPGCDEPESPWRPCLGYGPLLNAVYLDRVLRKARQEQPQHPLLAACLPLIADERELADQAPTAWRRLEHLDEPGATALMDVFISWLMERYRGKTYEEVMKMLQVLTPLEETRAYQQLVGIGMEKGRQKEALTILTRQLRRRFGDLPEWALERLNQADPEQLEDWAERIFDADDLAQLLNGGPV</sequence>
<protein>
    <submittedName>
        <fullName evidence="2">Putative transposase YdaD</fullName>
    </submittedName>
</protein>
<reference evidence="2 3" key="1">
    <citation type="submission" date="2019-03" db="EMBL/GenBank/DDBJ databases">
        <title>Genomic Encyclopedia of Type Strains, Phase IV (KMG-IV): sequencing the most valuable type-strain genomes for metagenomic binning, comparative biology and taxonomic classification.</title>
        <authorList>
            <person name="Goeker M."/>
        </authorList>
    </citation>
    <scope>NUCLEOTIDE SEQUENCE [LARGE SCALE GENOMIC DNA]</scope>
    <source>
        <strain evidence="2 3">DSM 13587</strain>
    </source>
</reference>
<gene>
    <name evidence="2" type="ORF">EDC35_10291</name>
</gene>
<feature type="domain" description="DUF4351" evidence="1">
    <location>
        <begin position="221"/>
        <end position="276"/>
    </location>
</feature>
<proteinExistence type="predicted"/>
<dbReference type="Pfam" id="PF11103">
    <property type="entry name" value="DUF2887"/>
    <property type="match status" value="1"/>
</dbReference>
<dbReference type="Pfam" id="PF14261">
    <property type="entry name" value="DUF4351"/>
    <property type="match status" value="1"/>
</dbReference>
<organism evidence="2 3">
    <name type="scientific">Thiobaca trueperi</name>
    <dbReference type="NCBI Taxonomy" id="127458"/>
    <lineage>
        <taxon>Bacteria</taxon>
        <taxon>Pseudomonadati</taxon>
        <taxon>Pseudomonadota</taxon>
        <taxon>Gammaproteobacteria</taxon>
        <taxon>Chromatiales</taxon>
        <taxon>Chromatiaceae</taxon>
        <taxon>Thiobaca</taxon>
    </lineage>
</organism>
<evidence type="ECO:0000313" key="3">
    <source>
        <dbReference type="Proteomes" id="UP000295717"/>
    </source>
</evidence>
<dbReference type="AlphaFoldDB" id="A0A4R3N157"/>
<comment type="caution">
    <text evidence="2">The sequence shown here is derived from an EMBL/GenBank/DDBJ whole genome shotgun (WGS) entry which is preliminary data.</text>
</comment>
<dbReference type="InterPro" id="IPR022573">
    <property type="entry name" value="DUF2887"/>
</dbReference>
<dbReference type="Proteomes" id="UP000295717">
    <property type="component" value="Unassembled WGS sequence"/>
</dbReference>
<dbReference type="InterPro" id="IPR025587">
    <property type="entry name" value="DUF4351"/>
</dbReference>
<dbReference type="PANTHER" id="PTHR35586:SF1">
    <property type="entry name" value="SLL1691 PROTEIN"/>
    <property type="match status" value="1"/>
</dbReference>
<evidence type="ECO:0000313" key="2">
    <source>
        <dbReference type="EMBL" id="TCT22760.1"/>
    </source>
</evidence>
<dbReference type="RefSeq" id="WP_132975872.1">
    <property type="nucleotide sequence ID" value="NZ_SMAO01000002.1"/>
</dbReference>